<dbReference type="Proteomes" id="UP000634136">
    <property type="component" value="Unassembled WGS sequence"/>
</dbReference>
<evidence type="ECO:0000256" key="2">
    <source>
        <dbReference type="ARBA" id="ARBA00011738"/>
    </source>
</evidence>
<dbReference type="InterPro" id="IPR044859">
    <property type="entry name" value="Allene_oxi_cyc_Dirigent"/>
</dbReference>
<proteinExistence type="inferred from homology"/>
<organism evidence="6 7">
    <name type="scientific">Senna tora</name>
    <dbReference type="NCBI Taxonomy" id="362788"/>
    <lineage>
        <taxon>Eukaryota</taxon>
        <taxon>Viridiplantae</taxon>
        <taxon>Streptophyta</taxon>
        <taxon>Embryophyta</taxon>
        <taxon>Tracheophyta</taxon>
        <taxon>Spermatophyta</taxon>
        <taxon>Magnoliopsida</taxon>
        <taxon>eudicotyledons</taxon>
        <taxon>Gunneridae</taxon>
        <taxon>Pentapetalae</taxon>
        <taxon>rosids</taxon>
        <taxon>fabids</taxon>
        <taxon>Fabales</taxon>
        <taxon>Fabaceae</taxon>
        <taxon>Caesalpinioideae</taxon>
        <taxon>Cassia clade</taxon>
        <taxon>Senna</taxon>
    </lineage>
</organism>
<evidence type="ECO:0000256" key="1">
    <source>
        <dbReference type="ARBA" id="ARBA00010746"/>
    </source>
</evidence>
<feature type="region of interest" description="Disordered" evidence="5">
    <location>
        <begin position="1"/>
        <end position="48"/>
    </location>
</feature>
<comment type="subunit">
    <text evidence="2 4">Homodimer.</text>
</comment>
<evidence type="ECO:0000256" key="3">
    <source>
        <dbReference type="ARBA" id="ARBA00022525"/>
    </source>
</evidence>
<evidence type="ECO:0000313" key="6">
    <source>
        <dbReference type="EMBL" id="KAF7805515.1"/>
    </source>
</evidence>
<dbReference type="GO" id="GO:0048046">
    <property type="term" value="C:apoplast"/>
    <property type="evidence" value="ECO:0007669"/>
    <property type="project" value="UniProtKB-SubCell"/>
</dbReference>
<sequence>MDQRLVVRPSSRSYRHDGRKIQPRVPCSSHFPINPKPYRNRNKQNDDVRRKSCVEVSELINTSTSCSSKRYLLSDAPFVDWVSRYKDDLAPAHPSKYQVVVLRVSLHCKGCEGKVRKHISKMEGGSSPSERIVAGTIVHNTQPNPTHNNLPFSKPRNRIFPNTNIPFPGDDTNTIIDGGTVVITDIGTQGNVVVNERGMLPFVKPGTLPLGATVLDKVVFGRITVIDYQVTEGPDLGGSQVVGKAQGFHLASSLDGSSKTMAFTVLFGDDEEESVSLFGVHRTAAIQSSIAVVGGTGKYGNAKGYAILETLPLSSDQQLTTNGVHTVLNTTLYLTL</sequence>
<dbReference type="InterPro" id="IPR036163">
    <property type="entry name" value="HMA_dom_sf"/>
</dbReference>
<dbReference type="InterPro" id="IPR004265">
    <property type="entry name" value="Dirigent"/>
</dbReference>
<keyword evidence="7" id="KW-1185">Reference proteome</keyword>
<dbReference type="PANTHER" id="PTHR46215:SF12">
    <property type="entry name" value="DIRIGENT PROTEIN"/>
    <property type="match status" value="1"/>
</dbReference>
<dbReference type="CDD" id="cd00371">
    <property type="entry name" value="HMA"/>
    <property type="match status" value="1"/>
</dbReference>
<comment type="function">
    <text evidence="4">Dirigent proteins impart stereoselectivity on the phenoxy radical-coupling reaction, yielding optically active lignans from two molecules of coniferyl alcohol in the biosynthesis of lignans, flavonolignans, and alkaloids and thus plays a central role in plant secondary metabolism.</text>
</comment>
<dbReference type="GO" id="GO:0009699">
    <property type="term" value="P:phenylpropanoid biosynthetic process"/>
    <property type="evidence" value="ECO:0007669"/>
    <property type="project" value="UniProtKB-ARBA"/>
</dbReference>
<protein>
    <recommendedName>
        <fullName evidence="4">Dirigent protein</fullName>
    </recommendedName>
</protein>
<dbReference type="PANTHER" id="PTHR46215">
    <property type="entry name" value="DIRIGENT PROTEIN 24-RELATED"/>
    <property type="match status" value="1"/>
</dbReference>
<keyword evidence="3 4" id="KW-0964">Secreted</keyword>
<dbReference type="Gene3D" id="2.40.480.10">
    <property type="entry name" value="Allene oxide cyclase-like"/>
    <property type="match status" value="1"/>
</dbReference>
<dbReference type="EMBL" id="JAAIUW010000012">
    <property type="protein sequence ID" value="KAF7805515.1"/>
    <property type="molecule type" value="Genomic_DNA"/>
</dbReference>
<comment type="subcellular location">
    <subcellularLocation>
        <location evidence="4">Secreted</location>
        <location evidence="4">Extracellular space</location>
        <location evidence="4">Apoplast</location>
    </subcellularLocation>
</comment>
<dbReference type="Pfam" id="PF03018">
    <property type="entry name" value="Dirigent"/>
    <property type="match status" value="1"/>
</dbReference>
<dbReference type="Gene3D" id="3.30.70.100">
    <property type="match status" value="1"/>
</dbReference>
<dbReference type="GO" id="GO:0046872">
    <property type="term" value="F:metal ion binding"/>
    <property type="evidence" value="ECO:0007669"/>
    <property type="project" value="InterPro"/>
</dbReference>
<evidence type="ECO:0000256" key="4">
    <source>
        <dbReference type="RuleBase" id="RU363099"/>
    </source>
</evidence>
<reference evidence="6" key="1">
    <citation type="submission" date="2020-09" db="EMBL/GenBank/DDBJ databases">
        <title>Genome-Enabled Discovery of Anthraquinone Biosynthesis in Senna tora.</title>
        <authorList>
            <person name="Kang S.-H."/>
            <person name="Pandey R.P."/>
            <person name="Lee C.-M."/>
            <person name="Sim J.-S."/>
            <person name="Jeong J.-T."/>
            <person name="Choi B.-S."/>
            <person name="Jung M."/>
            <person name="Ginzburg D."/>
            <person name="Zhao K."/>
            <person name="Won S.Y."/>
            <person name="Oh T.-J."/>
            <person name="Yu Y."/>
            <person name="Kim N.-H."/>
            <person name="Lee O.R."/>
            <person name="Lee T.-H."/>
            <person name="Bashyal P."/>
            <person name="Kim T.-S."/>
            <person name="Lee W.-H."/>
            <person name="Kawkins C."/>
            <person name="Kim C.-K."/>
            <person name="Kim J.S."/>
            <person name="Ahn B.O."/>
            <person name="Rhee S.Y."/>
            <person name="Sohng J.K."/>
        </authorList>
    </citation>
    <scope>NUCLEOTIDE SEQUENCE</scope>
    <source>
        <tissue evidence="6">Leaf</tissue>
    </source>
</reference>
<evidence type="ECO:0000313" key="7">
    <source>
        <dbReference type="Proteomes" id="UP000634136"/>
    </source>
</evidence>
<accession>A0A834SN07</accession>
<comment type="caution">
    <text evidence="6">The sequence shown here is derived from an EMBL/GenBank/DDBJ whole genome shotgun (WGS) entry which is preliminary data.</text>
</comment>
<gene>
    <name evidence="6" type="ORF">G2W53_037676</name>
</gene>
<name>A0A834SN07_9FABA</name>
<dbReference type="OrthoDB" id="1921494at2759"/>
<keyword evidence="4" id="KW-0052">Apoplast</keyword>
<dbReference type="SUPFAM" id="SSF55008">
    <property type="entry name" value="HMA, heavy metal-associated domain"/>
    <property type="match status" value="1"/>
</dbReference>
<dbReference type="AlphaFoldDB" id="A0A834SN07"/>
<comment type="similarity">
    <text evidence="1 4">Belongs to the plant dirigent protein family.</text>
</comment>
<evidence type="ECO:0000256" key="5">
    <source>
        <dbReference type="SAM" id="MobiDB-lite"/>
    </source>
</evidence>
<dbReference type="InterPro" id="IPR006121">
    <property type="entry name" value="HMA_dom"/>
</dbReference>